<comment type="caution">
    <text evidence="2">The sequence shown here is derived from an EMBL/GenBank/DDBJ whole genome shotgun (WGS) entry which is preliminary data.</text>
</comment>
<dbReference type="AlphaFoldDB" id="A0A2A4EXD6"/>
<dbReference type="Proteomes" id="UP000218022">
    <property type="component" value="Unassembled WGS sequence"/>
</dbReference>
<accession>A0A2A4EXD6</accession>
<organism evidence="2 3">
    <name type="scientific">Paraburkholderia acidicola</name>
    <dbReference type="NCBI Taxonomy" id="1912599"/>
    <lineage>
        <taxon>Bacteria</taxon>
        <taxon>Pseudomonadati</taxon>
        <taxon>Pseudomonadota</taxon>
        <taxon>Betaproteobacteria</taxon>
        <taxon>Burkholderiales</taxon>
        <taxon>Burkholderiaceae</taxon>
        <taxon>Paraburkholderia</taxon>
    </lineage>
</organism>
<keyword evidence="1" id="KW-0472">Membrane</keyword>
<gene>
    <name evidence="2" type="ORF">BWP39_13435</name>
</gene>
<dbReference type="EMBL" id="MTZV01000004">
    <property type="protein sequence ID" value="PCE25525.1"/>
    <property type="molecule type" value="Genomic_DNA"/>
</dbReference>
<keyword evidence="1" id="KW-0812">Transmembrane</keyword>
<keyword evidence="1" id="KW-1133">Transmembrane helix</keyword>
<proteinExistence type="predicted"/>
<sequence>MASQEKTARHTTLRSAIGQSVRYAIAACAVGLLLSGCATGTTHSSNECVGPPDFCTPYFGS</sequence>
<evidence type="ECO:0000313" key="3">
    <source>
        <dbReference type="Proteomes" id="UP000218022"/>
    </source>
</evidence>
<name>A0A2A4EXD6_9BURK</name>
<evidence type="ECO:0000256" key="1">
    <source>
        <dbReference type="SAM" id="Phobius"/>
    </source>
</evidence>
<protein>
    <submittedName>
        <fullName evidence="2">Uncharacterized protein</fullName>
    </submittedName>
</protein>
<feature type="transmembrane region" description="Helical" evidence="1">
    <location>
        <begin position="21"/>
        <end position="41"/>
    </location>
</feature>
<reference evidence="2 3" key="1">
    <citation type="submission" date="2017-01" db="EMBL/GenBank/DDBJ databases">
        <title>Whole-Genome Shotgun Sequencing of Two beta-Proteobacterial Species in Search of the Bulgecin Biosynthetic Cluster.</title>
        <authorList>
            <person name="Horsman M.E."/>
            <person name="Marous D.R."/>
            <person name="Li R."/>
            <person name="Oliver R.A."/>
            <person name="Byun B."/>
            <person name="Emrich S.J."/>
            <person name="Boggess B."/>
            <person name="Townsend C.A."/>
            <person name="Mobashery S."/>
        </authorList>
    </citation>
    <scope>NUCLEOTIDE SEQUENCE [LARGE SCALE GENOMIC DNA]</scope>
    <source>
        <strain evidence="2 3">ATCC 31363</strain>
    </source>
</reference>
<evidence type="ECO:0000313" key="2">
    <source>
        <dbReference type="EMBL" id="PCE25525.1"/>
    </source>
</evidence>